<evidence type="ECO:0000313" key="2">
    <source>
        <dbReference type="EMBL" id="GEU43905.1"/>
    </source>
</evidence>
<organism evidence="2">
    <name type="scientific">Tanacetum cinerariifolium</name>
    <name type="common">Dalmatian daisy</name>
    <name type="synonym">Chrysanthemum cinerariifolium</name>
    <dbReference type="NCBI Taxonomy" id="118510"/>
    <lineage>
        <taxon>Eukaryota</taxon>
        <taxon>Viridiplantae</taxon>
        <taxon>Streptophyta</taxon>
        <taxon>Embryophyta</taxon>
        <taxon>Tracheophyta</taxon>
        <taxon>Spermatophyta</taxon>
        <taxon>Magnoliopsida</taxon>
        <taxon>eudicotyledons</taxon>
        <taxon>Gunneridae</taxon>
        <taxon>Pentapetalae</taxon>
        <taxon>asterids</taxon>
        <taxon>campanulids</taxon>
        <taxon>Asterales</taxon>
        <taxon>Asteraceae</taxon>
        <taxon>Asteroideae</taxon>
        <taxon>Anthemideae</taxon>
        <taxon>Anthemidinae</taxon>
        <taxon>Tanacetum</taxon>
    </lineage>
</organism>
<protein>
    <recommendedName>
        <fullName evidence="1">Integrase zinc-binding domain-containing protein</fullName>
    </recommendedName>
</protein>
<dbReference type="Gene3D" id="3.30.70.270">
    <property type="match status" value="1"/>
</dbReference>
<dbReference type="InterPro" id="IPR053134">
    <property type="entry name" value="RNA-dir_DNA_polymerase"/>
</dbReference>
<dbReference type="PANTHER" id="PTHR24559">
    <property type="entry name" value="TRANSPOSON TY3-I GAG-POL POLYPROTEIN"/>
    <property type="match status" value="1"/>
</dbReference>
<dbReference type="PANTHER" id="PTHR24559:SF444">
    <property type="entry name" value="REVERSE TRANSCRIPTASE DOMAIN-CONTAINING PROTEIN"/>
    <property type="match status" value="1"/>
</dbReference>
<dbReference type="AlphaFoldDB" id="A0A6L2K765"/>
<evidence type="ECO:0000259" key="1">
    <source>
        <dbReference type="Pfam" id="PF17921"/>
    </source>
</evidence>
<dbReference type="InterPro" id="IPR041588">
    <property type="entry name" value="Integrase_H2C2"/>
</dbReference>
<reference evidence="2" key="1">
    <citation type="journal article" date="2019" name="Sci. Rep.">
        <title>Draft genome of Tanacetum cinerariifolium, the natural source of mosquito coil.</title>
        <authorList>
            <person name="Yamashiro T."/>
            <person name="Shiraishi A."/>
            <person name="Satake H."/>
            <person name="Nakayama K."/>
        </authorList>
    </citation>
    <scope>NUCLEOTIDE SEQUENCE</scope>
</reference>
<name>A0A6L2K765_TANCI</name>
<dbReference type="InterPro" id="IPR043502">
    <property type="entry name" value="DNA/RNA_pol_sf"/>
</dbReference>
<sequence length="345" mass="40243">MRVHEEDIPKTAFKTWYGHFGFTIMPFRLTNAPTSKEDHEVHLKLVLELLKKEKLFAKFSKSEFWLQEVHFLGYVVNRNDIHVDPKESEVIVRSGSKGSLQTLKDNLCNAPILLLPNRAEDFVDNLYHKILHIFDQKELNMCQRRLIELFKDYDCEICYHPEEATVVVVALSRKEKVKPRLVRAIKNVVWLGSTNGKKDGGLYFVDRIWIPLIGDVRTIIMDVAHAMRYSAHLGADKMYYDLQEMYWWPEIPEWNGTKLPWILSLSCQGQVVDMIRFRKSIDWTRMVQETTGKVILIKEGLKADRDCQNSYVGNRCKQLGFEVGDKVILEVSSWKGVVHLERKTC</sequence>
<dbReference type="InterPro" id="IPR043128">
    <property type="entry name" value="Rev_trsase/Diguanyl_cyclase"/>
</dbReference>
<comment type="caution">
    <text evidence="2">The sequence shown here is derived from an EMBL/GenBank/DDBJ whole genome shotgun (WGS) entry which is preliminary data.</text>
</comment>
<dbReference type="SUPFAM" id="SSF56672">
    <property type="entry name" value="DNA/RNA polymerases"/>
    <property type="match status" value="1"/>
</dbReference>
<proteinExistence type="predicted"/>
<dbReference type="Pfam" id="PF17921">
    <property type="entry name" value="Integrase_H2C2"/>
    <property type="match status" value="1"/>
</dbReference>
<dbReference type="Gene3D" id="1.10.340.70">
    <property type="match status" value="1"/>
</dbReference>
<dbReference type="EMBL" id="BKCJ010001771">
    <property type="protein sequence ID" value="GEU43905.1"/>
    <property type="molecule type" value="Genomic_DNA"/>
</dbReference>
<gene>
    <name evidence="2" type="ORF">Tci_015883</name>
</gene>
<accession>A0A6L2K765</accession>
<feature type="domain" description="Integrase zinc-binding" evidence="1">
    <location>
        <begin position="217"/>
        <end position="251"/>
    </location>
</feature>
<dbReference type="Gene3D" id="3.10.10.10">
    <property type="entry name" value="HIV Type 1 Reverse Transcriptase, subunit A, domain 1"/>
    <property type="match status" value="1"/>
</dbReference>